<name>A0A926EB95_9FIRM</name>
<dbReference type="PANTHER" id="PTHR41373">
    <property type="entry name" value="DUF2156 DOMAIN-CONTAINING PROTEIN"/>
    <property type="match status" value="1"/>
</dbReference>
<evidence type="ECO:0000259" key="1">
    <source>
        <dbReference type="Pfam" id="PF09924"/>
    </source>
</evidence>
<dbReference type="SUPFAM" id="SSF55729">
    <property type="entry name" value="Acyl-CoA N-acyltransferases (Nat)"/>
    <property type="match status" value="2"/>
</dbReference>
<dbReference type="InterPro" id="IPR024320">
    <property type="entry name" value="LPG_synthase_C"/>
</dbReference>
<proteinExistence type="predicted"/>
<comment type="caution">
    <text evidence="2">The sequence shown here is derived from an EMBL/GenBank/DDBJ whole genome shotgun (WGS) entry which is preliminary data.</text>
</comment>
<sequence>MVDFKDIEIRDKQWIDPLLRMSDYRGSEYVFSNNYNWKDIYHIQVAQVGGYYCVRSGLGEERSYLYPAGSGDVKPVIEALIQDAKDRGCPFWMHGVTKENVALLETLFPGTFSFEENRDGFDYIYNAVDLATLAGKKYHGKRNHITKFKSNHPDWTYEPITPENIEECRAMNKIWCEKQGDCEDPSLKQEMCAVKKALDHFFEEGLSGGMIRTSDEGIVAYSIGAPLSSDTFIVHIEKAFAEVQGAYPIINQEFVRHNCMDYQYVNREDDVGDEGLRKAKLSYKPAILLEKYLVRLKSEMKDAR</sequence>
<dbReference type="Proteomes" id="UP000660861">
    <property type="component" value="Unassembled WGS sequence"/>
</dbReference>
<dbReference type="PANTHER" id="PTHR41373:SF1">
    <property type="entry name" value="PHOSPHATIDYLGLYCEROL LYSYLTRANSFERASE C-TERMINAL DOMAIN-CONTAINING PROTEIN"/>
    <property type="match status" value="1"/>
</dbReference>
<reference evidence="2" key="1">
    <citation type="submission" date="2020-08" db="EMBL/GenBank/DDBJ databases">
        <title>Genome public.</title>
        <authorList>
            <person name="Liu C."/>
            <person name="Sun Q."/>
        </authorList>
    </citation>
    <scope>NUCLEOTIDE SEQUENCE</scope>
    <source>
        <strain evidence="2">NSJ-54</strain>
    </source>
</reference>
<dbReference type="InterPro" id="IPR016181">
    <property type="entry name" value="Acyl_CoA_acyltransferase"/>
</dbReference>
<dbReference type="RefSeq" id="WP_262396999.1">
    <property type="nucleotide sequence ID" value="NZ_JACRTC010000002.1"/>
</dbReference>
<protein>
    <submittedName>
        <fullName evidence="2">DUF2156 domain-containing protein</fullName>
    </submittedName>
</protein>
<dbReference type="Pfam" id="PF09924">
    <property type="entry name" value="LPG_synthase_C"/>
    <property type="match status" value="1"/>
</dbReference>
<organism evidence="2 3">
    <name type="scientific">Zongyangia hominis</name>
    <dbReference type="NCBI Taxonomy" id="2763677"/>
    <lineage>
        <taxon>Bacteria</taxon>
        <taxon>Bacillati</taxon>
        <taxon>Bacillota</taxon>
        <taxon>Clostridia</taxon>
        <taxon>Eubacteriales</taxon>
        <taxon>Oscillospiraceae</taxon>
        <taxon>Zongyangia</taxon>
    </lineage>
</organism>
<dbReference type="PIRSF" id="PIRSF018688">
    <property type="entry name" value="UCP018688"/>
    <property type="match status" value="1"/>
</dbReference>
<gene>
    <name evidence="2" type="ORF">H8709_03490</name>
</gene>
<evidence type="ECO:0000313" key="3">
    <source>
        <dbReference type="Proteomes" id="UP000660861"/>
    </source>
</evidence>
<dbReference type="AlphaFoldDB" id="A0A926EB95"/>
<evidence type="ECO:0000313" key="2">
    <source>
        <dbReference type="EMBL" id="MBC8569888.1"/>
    </source>
</evidence>
<feature type="domain" description="Phosphatidylglycerol lysyltransferase C-terminal" evidence="1">
    <location>
        <begin position="23"/>
        <end position="294"/>
    </location>
</feature>
<accession>A0A926EB95</accession>
<keyword evidence="3" id="KW-1185">Reference proteome</keyword>
<dbReference type="Gene3D" id="3.40.630.30">
    <property type="match status" value="1"/>
</dbReference>
<dbReference type="InterPro" id="IPR016732">
    <property type="entry name" value="UCP018688"/>
</dbReference>
<dbReference type="EMBL" id="JACRTC010000002">
    <property type="protein sequence ID" value="MBC8569888.1"/>
    <property type="molecule type" value="Genomic_DNA"/>
</dbReference>